<evidence type="ECO:0000313" key="2">
    <source>
        <dbReference type="EMBL" id="KYC46522.1"/>
    </source>
</evidence>
<dbReference type="Gene3D" id="2.60.120.10">
    <property type="entry name" value="Jelly Rolls"/>
    <property type="match status" value="1"/>
</dbReference>
<dbReference type="Pfam" id="PF13545">
    <property type="entry name" value="HTH_Crp_2"/>
    <property type="match status" value="1"/>
</dbReference>
<proteinExistence type="predicted"/>
<comment type="caution">
    <text evidence="2">The sequence shown here is derived from an EMBL/GenBank/DDBJ whole genome shotgun (WGS) entry which is preliminary data.</text>
</comment>
<evidence type="ECO:0000313" key="3">
    <source>
        <dbReference type="Proteomes" id="UP000075578"/>
    </source>
</evidence>
<accession>A0A150INU4</accession>
<dbReference type="InterPro" id="IPR012318">
    <property type="entry name" value="HTH_CRP"/>
</dbReference>
<reference evidence="2 3" key="1">
    <citation type="journal article" date="2016" name="ISME J.">
        <title>Chasing the elusive Euryarchaeota class WSA2: genomes reveal a uniquely fastidious methyl-reducing methanogen.</title>
        <authorList>
            <person name="Nobu M.K."/>
            <person name="Narihiro T."/>
            <person name="Kuroda K."/>
            <person name="Mei R."/>
            <person name="Liu W.T."/>
        </authorList>
    </citation>
    <scope>NUCLEOTIDE SEQUENCE [LARGE SCALE GENOMIC DNA]</scope>
    <source>
        <strain evidence="2">U1lsi0528_Bin089</strain>
    </source>
</reference>
<name>A0A150INU4_9EURY</name>
<feature type="domain" description="HTH crp-type" evidence="1">
    <location>
        <begin position="64"/>
        <end position="132"/>
    </location>
</feature>
<dbReference type="InterPro" id="IPR036390">
    <property type="entry name" value="WH_DNA-bd_sf"/>
</dbReference>
<dbReference type="AlphaFoldDB" id="A0A150INU4"/>
<dbReference type="GO" id="GO:0003677">
    <property type="term" value="F:DNA binding"/>
    <property type="evidence" value="ECO:0007669"/>
    <property type="project" value="InterPro"/>
</dbReference>
<dbReference type="EMBL" id="LNGD01000199">
    <property type="protein sequence ID" value="KYC46522.1"/>
    <property type="molecule type" value="Genomic_DNA"/>
</dbReference>
<dbReference type="SUPFAM" id="SSF46785">
    <property type="entry name" value="Winged helix' DNA-binding domain"/>
    <property type="match status" value="1"/>
</dbReference>
<dbReference type="PRINTS" id="PR00034">
    <property type="entry name" value="HTHCRP"/>
</dbReference>
<sequence length="148" mass="17221">MCFVNKMENKFLFKALTNVSYYQINQKQLDLIFENNADLYKEYTLKLCNALRWISIRLIESYSGSAFDRLLSTLIYINKTFQNENNIKLNHREIASLCGLSRETTTKELNKLEKIGVLNSGYGKIININEEKLNEMIAKNALLNKLIN</sequence>
<dbReference type="Proteomes" id="UP000075578">
    <property type="component" value="Unassembled WGS sequence"/>
</dbReference>
<gene>
    <name evidence="2" type="ORF">AMQ74_01800</name>
</gene>
<organism evidence="2 3">
    <name type="scientific">Candidatus Methanofastidiosum methylothiophilum</name>
    <dbReference type="NCBI Taxonomy" id="1705564"/>
    <lineage>
        <taxon>Archaea</taxon>
        <taxon>Methanobacteriati</taxon>
        <taxon>Methanobacteriota</taxon>
        <taxon>Stenosarchaea group</taxon>
        <taxon>Candidatus Methanofastidiosia</taxon>
        <taxon>Candidatus Methanofastidiosales</taxon>
        <taxon>Candidatus Methanofastidiosaceae</taxon>
        <taxon>Candidatus Methanofastidiosum</taxon>
    </lineage>
</organism>
<evidence type="ECO:0000259" key="1">
    <source>
        <dbReference type="PROSITE" id="PS51063"/>
    </source>
</evidence>
<dbReference type="GO" id="GO:0006355">
    <property type="term" value="P:regulation of DNA-templated transcription"/>
    <property type="evidence" value="ECO:0007669"/>
    <property type="project" value="InterPro"/>
</dbReference>
<dbReference type="PROSITE" id="PS51063">
    <property type="entry name" value="HTH_CRP_2"/>
    <property type="match status" value="1"/>
</dbReference>
<dbReference type="InterPro" id="IPR014710">
    <property type="entry name" value="RmlC-like_jellyroll"/>
</dbReference>
<protein>
    <recommendedName>
        <fullName evidence="1">HTH crp-type domain-containing protein</fullName>
    </recommendedName>
</protein>